<dbReference type="CDD" id="cd07247">
    <property type="entry name" value="SgaA_N_like"/>
    <property type="match status" value="1"/>
</dbReference>
<dbReference type="SUPFAM" id="SSF54593">
    <property type="entry name" value="Glyoxalase/Bleomycin resistance protein/Dihydroxybiphenyl dioxygenase"/>
    <property type="match status" value="2"/>
</dbReference>
<feature type="domain" description="VOC" evidence="1">
    <location>
        <begin position="209"/>
        <end position="342"/>
    </location>
</feature>
<evidence type="ECO:0000259" key="1">
    <source>
        <dbReference type="PROSITE" id="PS51819"/>
    </source>
</evidence>
<dbReference type="AlphaFoldDB" id="J0MU13"/>
<evidence type="ECO:0000313" key="3">
    <source>
        <dbReference type="Proteomes" id="UP000002941"/>
    </source>
</evidence>
<dbReference type="PATRIC" id="fig|1125718.3.peg.2566"/>
<name>J0MU13_9ACTO</name>
<keyword evidence="3" id="KW-1185">Reference proteome</keyword>
<organism evidence="2 3">
    <name type="scientific">Actinomyces massiliensis F0489</name>
    <dbReference type="NCBI Taxonomy" id="1125718"/>
    <lineage>
        <taxon>Bacteria</taxon>
        <taxon>Bacillati</taxon>
        <taxon>Actinomycetota</taxon>
        <taxon>Actinomycetes</taxon>
        <taxon>Actinomycetales</taxon>
        <taxon>Actinomycetaceae</taxon>
        <taxon>Actinomyces</taxon>
    </lineage>
</organism>
<dbReference type="Pfam" id="PF00903">
    <property type="entry name" value="Glyoxalase"/>
    <property type="match status" value="2"/>
</dbReference>
<comment type="caution">
    <text evidence="2">The sequence shown here is derived from an EMBL/GenBank/DDBJ whole genome shotgun (WGS) entry which is preliminary data.</text>
</comment>
<reference evidence="2 3" key="1">
    <citation type="submission" date="2012-05" db="EMBL/GenBank/DDBJ databases">
        <authorList>
            <person name="Harkins D.M."/>
            <person name="Madupu R."/>
            <person name="Durkin A.S."/>
            <person name="Torralba M."/>
            <person name="Methe B."/>
            <person name="Sutton G.G."/>
            <person name="Nelson K.E."/>
        </authorList>
    </citation>
    <scope>NUCLEOTIDE SEQUENCE [LARGE SCALE GENOMIC DNA]</scope>
    <source>
        <strain evidence="2 3">F0489</strain>
    </source>
</reference>
<proteinExistence type="predicted"/>
<dbReference type="InterPro" id="IPR037523">
    <property type="entry name" value="VOC_core"/>
</dbReference>
<gene>
    <name evidence="2" type="ORF">HMPREF1318_2877</name>
</gene>
<sequence length="347" mass="36509">MSISMSAPDSRIGVVAAAARHLPCGWLAMSHRRRLVLGCRRLRKEMSPTPGGPMTPSTDIADTAGTAVTADTPAIAQGRPCWLELYTPDTEAAAAFYSGLLGWRVAPADPDAGISTTVTHRDHLIASFEPQEDYAGWLVTLLVDDVAAAVAEVEAAGGGVVVPCTEVPGDEVDETGAATAFAVVTDPGGARVGMISTEPGPVPPMGPGMPVWHEVLTDGLDAGIDFYKRVFGWRTRVVPYGGEDLPYRVNYSGTESLCGIGELGAFASEDATPAWRVYYGTYASEGATPAWRVYFGVENLDDAAARVPALGGRVVSGPQDIPFGKMIQVTDPDGARFMLLEVAAPSR</sequence>
<dbReference type="InterPro" id="IPR004360">
    <property type="entry name" value="Glyas_Fos-R_dOase_dom"/>
</dbReference>
<dbReference type="PANTHER" id="PTHR33993">
    <property type="entry name" value="GLYOXALASE-RELATED"/>
    <property type="match status" value="1"/>
</dbReference>
<dbReference type="Proteomes" id="UP000002941">
    <property type="component" value="Unassembled WGS sequence"/>
</dbReference>
<dbReference type="PROSITE" id="PS51819">
    <property type="entry name" value="VOC"/>
    <property type="match status" value="2"/>
</dbReference>
<dbReference type="InterPro" id="IPR029068">
    <property type="entry name" value="Glyas_Bleomycin-R_OHBP_Dase"/>
</dbReference>
<accession>J0MU13</accession>
<dbReference type="InterPro" id="IPR052164">
    <property type="entry name" value="Anthracycline_SecMetBiosynth"/>
</dbReference>
<feature type="domain" description="VOC" evidence="1">
    <location>
        <begin position="79"/>
        <end position="197"/>
    </location>
</feature>
<dbReference type="PANTHER" id="PTHR33993:SF14">
    <property type="entry name" value="GB|AAF24581.1"/>
    <property type="match status" value="1"/>
</dbReference>
<protein>
    <submittedName>
        <fullName evidence="2">Glyoxalase-like domain protein</fullName>
    </submittedName>
</protein>
<evidence type="ECO:0000313" key="2">
    <source>
        <dbReference type="EMBL" id="EJF37779.1"/>
    </source>
</evidence>
<dbReference type="Gene3D" id="3.10.180.10">
    <property type="entry name" value="2,3-Dihydroxybiphenyl 1,2-Dioxygenase, domain 1"/>
    <property type="match status" value="2"/>
</dbReference>
<dbReference type="eggNOG" id="COG3324">
    <property type="taxonomic scope" value="Bacteria"/>
</dbReference>
<dbReference type="EMBL" id="AKFT01000200">
    <property type="protein sequence ID" value="EJF37779.1"/>
    <property type="molecule type" value="Genomic_DNA"/>
</dbReference>